<proteinExistence type="predicted"/>
<gene>
    <name evidence="1" type="ORF">C8J30_101107</name>
</gene>
<dbReference type="EMBL" id="QJTK01000001">
    <property type="protein sequence ID" value="PYF12726.1"/>
    <property type="molecule type" value="Genomic_DNA"/>
</dbReference>
<accession>A0A318U577</accession>
<evidence type="ECO:0000313" key="2">
    <source>
        <dbReference type="Proteomes" id="UP000247727"/>
    </source>
</evidence>
<name>A0A318U577_9RHOB</name>
<reference evidence="1 2" key="1">
    <citation type="submission" date="2018-06" db="EMBL/GenBank/DDBJ databases">
        <title>Genomic Encyclopedia of Type Strains, Phase III (KMG-III): the genomes of soil and plant-associated and newly described type strains.</title>
        <authorList>
            <person name="Whitman W."/>
        </authorList>
    </citation>
    <scope>NUCLEOTIDE SEQUENCE [LARGE SCALE GENOMIC DNA]</scope>
    <source>
        <strain evidence="1 2">JA737</strain>
    </source>
</reference>
<evidence type="ECO:0000313" key="1">
    <source>
        <dbReference type="EMBL" id="PYF12726.1"/>
    </source>
</evidence>
<sequence>MRRAGQIGGMMAALLAFGAGAAEAEILLGFERFTSNVPPQQGDMAQVMTESVLADVLAAMEQATCPMRMVETLRLADLEAERALQASPLVDPASRVGGTPHQPNVMVRGRVIDSGTSTVWRIEAVRSDTGAVLATHQGGTANDTIFDATEKIAAALVADLCPKPPSPAYHVSCGGGDPVEQDVCDIAQPFVLEGALFGVGFSGGMAGTTRFVRTPALAGLNWSGEGSYTVTLPEGPGKPGSLTITAGGTTTAGGLSRTTSGQDICALTPIPACP</sequence>
<organism evidence="1 2">
    <name type="scientific">Rhodobacter viridis</name>
    <dbReference type="NCBI Taxonomy" id="1054202"/>
    <lineage>
        <taxon>Bacteria</taxon>
        <taxon>Pseudomonadati</taxon>
        <taxon>Pseudomonadota</taxon>
        <taxon>Alphaproteobacteria</taxon>
        <taxon>Rhodobacterales</taxon>
        <taxon>Rhodobacter group</taxon>
        <taxon>Rhodobacter</taxon>
    </lineage>
</organism>
<comment type="caution">
    <text evidence="1">The sequence shown here is derived from an EMBL/GenBank/DDBJ whole genome shotgun (WGS) entry which is preliminary data.</text>
</comment>
<dbReference type="Proteomes" id="UP000247727">
    <property type="component" value="Unassembled WGS sequence"/>
</dbReference>
<dbReference type="AlphaFoldDB" id="A0A318U577"/>
<dbReference type="RefSeq" id="WP_146227834.1">
    <property type="nucleotide sequence ID" value="NZ_QJTK01000001.1"/>
</dbReference>
<keyword evidence="2" id="KW-1185">Reference proteome</keyword>
<protein>
    <submittedName>
        <fullName evidence="1">Uncharacterized protein</fullName>
    </submittedName>
</protein>